<reference evidence="1" key="1">
    <citation type="journal article" date="2023" name="Mol. Biol. Evol.">
        <title>Third-Generation Sequencing Reveals the Adaptive Role of the Epigenome in Three Deep-Sea Polychaetes.</title>
        <authorList>
            <person name="Perez M."/>
            <person name="Aroh O."/>
            <person name="Sun Y."/>
            <person name="Lan Y."/>
            <person name="Juniper S.K."/>
            <person name="Young C.R."/>
            <person name="Angers B."/>
            <person name="Qian P.Y."/>
        </authorList>
    </citation>
    <scope>NUCLEOTIDE SEQUENCE</scope>
    <source>
        <strain evidence="1">R07B-5</strain>
    </source>
</reference>
<comment type="caution">
    <text evidence="1">The sequence shown here is derived from an EMBL/GenBank/DDBJ whole genome shotgun (WGS) entry which is preliminary data.</text>
</comment>
<sequence length="271" mass="30650">MATFKTKINLWVRSEIFAYGALPVPPHPRLSVHNIKKIIPYAKSKGKSGFPRLGYSVWKNIACNKLQLPMDLAWMYFVTFDMLVVTMPEERLERDEMFAKCTSQQELELCKSKMSVPLLRFVLFLYLQHFHKISLRSSLASGNVEWPVTSQPPELDTRSSSARGKSLDEHSHMTFVLNNLKEILDLLAQPDVSSDTKETCLSVDAVEALGFIIAGSVDSNRTEKTLHEIAMMQQVYQKSGYSKVNVATSRSPRGWKLVVRLQALHPPHAAS</sequence>
<dbReference type="PANTHER" id="PTHR16052:SF0">
    <property type="entry name" value="TBCC DOMAIN-CONTAINING PROTEIN 1"/>
    <property type="match status" value="1"/>
</dbReference>
<keyword evidence="2" id="KW-1185">Reference proteome</keyword>
<evidence type="ECO:0000313" key="1">
    <source>
        <dbReference type="EMBL" id="KAK2161786.1"/>
    </source>
</evidence>
<dbReference type="GO" id="GO:0031616">
    <property type="term" value="C:spindle pole centrosome"/>
    <property type="evidence" value="ECO:0007669"/>
    <property type="project" value="TreeGrafter"/>
</dbReference>
<dbReference type="PANTHER" id="PTHR16052">
    <property type="entry name" value="TBCC DOMAIN-CONTAINING PROTEIN 1"/>
    <property type="match status" value="1"/>
</dbReference>
<dbReference type="InterPro" id="IPR039589">
    <property type="entry name" value="TBCC1"/>
</dbReference>
<gene>
    <name evidence="1" type="ORF">NP493_1560g00019</name>
</gene>
<protein>
    <submittedName>
        <fullName evidence="1">Uncharacterized protein</fullName>
    </submittedName>
</protein>
<dbReference type="Proteomes" id="UP001209878">
    <property type="component" value="Unassembled WGS sequence"/>
</dbReference>
<name>A0AAD9NB77_RIDPI</name>
<accession>A0AAD9NB77</accession>
<dbReference type="GO" id="GO:0051684">
    <property type="term" value="P:maintenance of Golgi location"/>
    <property type="evidence" value="ECO:0007669"/>
    <property type="project" value="TreeGrafter"/>
</dbReference>
<proteinExistence type="predicted"/>
<dbReference type="GO" id="GO:0051661">
    <property type="term" value="P:maintenance of centrosome location"/>
    <property type="evidence" value="ECO:0007669"/>
    <property type="project" value="TreeGrafter"/>
</dbReference>
<dbReference type="AlphaFoldDB" id="A0AAD9NB77"/>
<dbReference type="EMBL" id="JAODUO010001561">
    <property type="protein sequence ID" value="KAK2161786.1"/>
    <property type="molecule type" value="Genomic_DNA"/>
</dbReference>
<organism evidence="1 2">
    <name type="scientific">Ridgeia piscesae</name>
    <name type="common">Tubeworm</name>
    <dbReference type="NCBI Taxonomy" id="27915"/>
    <lineage>
        <taxon>Eukaryota</taxon>
        <taxon>Metazoa</taxon>
        <taxon>Spiralia</taxon>
        <taxon>Lophotrochozoa</taxon>
        <taxon>Annelida</taxon>
        <taxon>Polychaeta</taxon>
        <taxon>Sedentaria</taxon>
        <taxon>Canalipalpata</taxon>
        <taxon>Sabellida</taxon>
        <taxon>Siboglinidae</taxon>
        <taxon>Ridgeia</taxon>
    </lineage>
</organism>
<evidence type="ECO:0000313" key="2">
    <source>
        <dbReference type="Proteomes" id="UP001209878"/>
    </source>
</evidence>